<feature type="signal peptide" evidence="1">
    <location>
        <begin position="1"/>
        <end position="31"/>
    </location>
</feature>
<protein>
    <submittedName>
        <fullName evidence="2">TorF family putative porin</fullName>
    </submittedName>
</protein>
<organism evidence="2 3">
    <name type="scientific">Massilia haematophila</name>
    <dbReference type="NCBI Taxonomy" id="457923"/>
    <lineage>
        <taxon>Bacteria</taxon>
        <taxon>Pseudomonadati</taxon>
        <taxon>Pseudomonadota</taxon>
        <taxon>Betaproteobacteria</taxon>
        <taxon>Burkholderiales</taxon>
        <taxon>Oxalobacteraceae</taxon>
        <taxon>Telluria group</taxon>
        <taxon>Massilia</taxon>
    </lineage>
</organism>
<sequence length="271" mass="28655">MIPPLTFALTFPLSRLLPVPLLLLALPAAHAGDAAGFATPGASLTTTATFASQYVSRGMRQTWGRPALQLGVDYAHPSGWSAGTWASTVSDRFVEGGRVEWDLYGGYAATIGQVGVSLMLMHYRYPGARIGATGTRYDYTELVPGMTYGPFYGKYNRTVSRDFFGIAGARGTGYLDIGANVALGGGYTLNLHAGDGRVAGSGNAVWDWRDAKAGVTRSFDGGWSIAAAYTRAWGATDAYDRYTTGVARADGAVAYSNPAKGTFAVNLARTF</sequence>
<evidence type="ECO:0000313" key="3">
    <source>
        <dbReference type="Proteomes" id="UP001595665"/>
    </source>
</evidence>
<dbReference type="RefSeq" id="WP_379736526.1">
    <property type="nucleotide sequence ID" value="NZ_JBHRVV010000001.1"/>
</dbReference>
<dbReference type="NCBIfam" id="TIGR02001">
    <property type="entry name" value="gcw_chp"/>
    <property type="match status" value="1"/>
</dbReference>
<evidence type="ECO:0000313" key="2">
    <source>
        <dbReference type="EMBL" id="MFC3459894.1"/>
    </source>
</evidence>
<evidence type="ECO:0000256" key="1">
    <source>
        <dbReference type="SAM" id="SignalP"/>
    </source>
</evidence>
<feature type="chain" id="PRO_5045140975" evidence="1">
    <location>
        <begin position="32"/>
        <end position="271"/>
    </location>
</feature>
<accession>A0ABV7PL57</accession>
<comment type="caution">
    <text evidence="2">The sequence shown here is derived from an EMBL/GenBank/DDBJ whole genome shotgun (WGS) entry which is preliminary data.</text>
</comment>
<dbReference type="Proteomes" id="UP001595665">
    <property type="component" value="Unassembled WGS sequence"/>
</dbReference>
<reference evidence="3" key="1">
    <citation type="journal article" date="2019" name="Int. J. Syst. Evol. Microbiol.">
        <title>The Global Catalogue of Microorganisms (GCM) 10K type strain sequencing project: providing services to taxonomists for standard genome sequencing and annotation.</title>
        <authorList>
            <consortium name="The Broad Institute Genomics Platform"/>
            <consortium name="The Broad Institute Genome Sequencing Center for Infectious Disease"/>
            <person name="Wu L."/>
            <person name="Ma J."/>
        </authorList>
    </citation>
    <scope>NUCLEOTIDE SEQUENCE [LARGE SCALE GENOMIC DNA]</scope>
    <source>
        <strain evidence="3">CCM 7480</strain>
    </source>
</reference>
<keyword evidence="1" id="KW-0732">Signal</keyword>
<dbReference type="Pfam" id="PF09694">
    <property type="entry name" value="Gcw_chp"/>
    <property type="match status" value="1"/>
</dbReference>
<name>A0ABV7PL57_9BURK</name>
<dbReference type="InterPro" id="IPR010239">
    <property type="entry name" value="CHP02001"/>
</dbReference>
<proteinExistence type="predicted"/>
<dbReference type="EMBL" id="JBHRVV010000001">
    <property type="protein sequence ID" value="MFC3459894.1"/>
    <property type="molecule type" value="Genomic_DNA"/>
</dbReference>
<gene>
    <name evidence="2" type="ORF">ACFOPH_16790</name>
</gene>
<keyword evidence="3" id="KW-1185">Reference proteome</keyword>